<evidence type="ECO:0000259" key="5">
    <source>
        <dbReference type="Pfam" id="PF26168"/>
    </source>
</evidence>
<reference evidence="6" key="1">
    <citation type="submission" date="2022-08" db="EMBL/GenBank/DDBJ databases">
        <authorList>
            <person name="Marques A."/>
        </authorList>
    </citation>
    <scope>NUCLEOTIDE SEQUENCE</scope>
    <source>
        <strain evidence="6">RhyPub2mFocal</strain>
        <tissue evidence="6">Leaves</tissue>
    </source>
</reference>
<keyword evidence="7" id="KW-1185">Reference proteome</keyword>
<organism evidence="6 7">
    <name type="scientific">Rhynchospora pubera</name>
    <dbReference type="NCBI Taxonomy" id="906938"/>
    <lineage>
        <taxon>Eukaryota</taxon>
        <taxon>Viridiplantae</taxon>
        <taxon>Streptophyta</taxon>
        <taxon>Embryophyta</taxon>
        <taxon>Tracheophyta</taxon>
        <taxon>Spermatophyta</taxon>
        <taxon>Magnoliopsida</taxon>
        <taxon>Liliopsida</taxon>
        <taxon>Poales</taxon>
        <taxon>Cyperaceae</taxon>
        <taxon>Cyperoideae</taxon>
        <taxon>Rhynchosporeae</taxon>
        <taxon>Rhynchospora</taxon>
    </lineage>
</organism>
<dbReference type="EMBL" id="JAMFTS010000005">
    <property type="protein sequence ID" value="KAJ4749702.1"/>
    <property type="molecule type" value="Genomic_DNA"/>
</dbReference>
<evidence type="ECO:0000313" key="7">
    <source>
        <dbReference type="Proteomes" id="UP001140206"/>
    </source>
</evidence>
<dbReference type="Pfam" id="PF26168">
    <property type="entry name" value="Glyco_transf_N"/>
    <property type="match status" value="1"/>
</dbReference>
<comment type="caution">
    <text evidence="6">The sequence shown here is derived from an EMBL/GenBank/DDBJ whole genome shotgun (WGS) entry which is preliminary data.</text>
</comment>
<gene>
    <name evidence="6" type="ORF">LUZ62_084107</name>
</gene>
<dbReference type="GO" id="GO:0008194">
    <property type="term" value="F:UDP-glycosyltransferase activity"/>
    <property type="evidence" value="ECO:0007669"/>
    <property type="project" value="InterPro"/>
</dbReference>
<keyword evidence="3" id="KW-0328">Glycosyltransferase</keyword>
<accession>A0AAV8C583</accession>
<dbReference type="PROSITE" id="PS00375">
    <property type="entry name" value="UDPGT"/>
    <property type="match status" value="1"/>
</dbReference>
<dbReference type="Gene3D" id="3.40.50.2000">
    <property type="entry name" value="Glycogen Phosphorylase B"/>
    <property type="match status" value="2"/>
</dbReference>
<dbReference type="CDD" id="cd03784">
    <property type="entry name" value="GT1_Gtf-like"/>
    <property type="match status" value="1"/>
</dbReference>
<dbReference type="Proteomes" id="UP001140206">
    <property type="component" value="Chromosome 5"/>
</dbReference>
<dbReference type="InterPro" id="IPR058980">
    <property type="entry name" value="Glyco_transf_N"/>
</dbReference>
<evidence type="ECO:0000256" key="4">
    <source>
        <dbReference type="RuleBase" id="RU362057"/>
    </source>
</evidence>
<dbReference type="AlphaFoldDB" id="A0AAV8C583"/>
<dbReference type="InterPro" id="IPR002213">
    <property type="entry name" value="UDP_glucos_trans"/>
</dbReference>
<evidence type="ECO:0000256" key="3">
    <source>
        <dbReference type="RuleBase" id="RU003718"/>
    </source>
</evidence>
<dbReference type="PANTHER" id="PTHR48044">
    <property type="entry name" value="GLYCOSYLTRANSFERASE"/>
    <property type="match status" value="1"/>
</dbReference>
<evidence type="ECO:0000256" key="2">
    <source>
        <dbReference type="ARBA" id="ARBA00022679"/>
    </source>
</evidence>
<comment type="similarity">
    <text evidence="1 3">Belongs to the UDP-glycosyltransferase family.</text>
</comment>
<dbReference type="EC" id="2.4.1.-" evidence="4"/>
<feature type="domain" description="Glycosyltransferase N-terminal" evidence="5">
    <location>
        <begin position="9"/>
        <end position="245"/>
    </location>
</feature>
<dbReference type="FunFam" id="3.40.50.2000:FF:000060">
    <property type="entry name" value="Glycosyltransferase"/>
    <property type="match status" value="1"/>
</dbReference>
<dbReference type="GO" id="GO:1901137">
    <property type="term" value="P:carbohydrate derivative biosynthetic process"/>
    <property type="evidence" value="ECO:0007669"/>
    <property type="project" value="UniProtKB-ARBA"/>
</dbReference>
<sequence length="477" mass="53799">MSNPTEKKLNVVMLPFIAHGHIFPFLELAKKLVSCQRCNVDIHFISTPINLKQIKVNLASNSDFLGRKIMLLELHLPVLPELPSHLHSTKYIHPDLLPRLTRAFDRSSPAFEKILETLKPDILIYDILETWAPLAAKRLGIPSVLFCITGATSAAFFHHFYVSPDKLFPFPSINVTLNDLSRPVMSAFNEEDESGLTPREEWGVTINSSSSFIVIRSFREIEAKYIDYLSLILKKEVAVVGPLLPDFSNDPLVDEQEHERIMGWLERRERRSVVYVSFGSEYFMTNKEMEQLALGLEKSGASFIWVVQLPKQRTEKTVKAHDPDIYATELPNVPPEKGIVVDGWAPQLKILEHPNLGAFLTHCGRSSMLEGMRVGVPMIALPMQVDQPLNAKLIVELGIGLEIPQQGLGNFKAEDVATCITQVLKSDHSERIRGKVDDLAREMSSRNYDSDIELLAEKMMALCNSRDQDVDSSMNKD</sequence>
<proteinExistence type="inferred from homology"/>
<dbReference type="PANTHER" id="PTHR48044:SF29">
    <property type="entry name" value="GLYCOSYLTRANSFERASE"/>
    <property type="match status" value="1"/>
</dbReference>
<evidence type="ECO:0000313" key="6">
    <source>
        <dbReference type="EMBL" id="KAJ4749702.1"/>
    </source>
</evidence>
<dbReference type="Pfam" id="PF00201">
    <property type="entry name" value="UDPGT"/>
    <property type="match status" value="1"/>
</dbReference>
<protein>
    <recommendedName>
        <fullName evidence="4">Glycosyltransferase</fullName>
        <ecNumber evidence="4">2.4.1.-</ecNumber>
    </recommendedName>
</protein>
<dbReference type="InterPro" id="IPR035595">
    <property type="entry name" value="UDP_glycos_trans_CS"/>
</dbReference>
<name>A0AAV8C583_9POAL</name>
<keyword evidence="2 3" id="KW-0808">Transferase</keyword>
<evidence type="ECO:0000256" key="1">
    <source>
        <dbReference type="ARBA" id="ARBA00009995"/>
    </source>
</evidence>
<dbReference type="SUPFAM" id="SSF53756">
    <property type="entry name" value="UDP-Glycosyltransferase/glycogen phosphorylase"/>
    <property type="match status" value="1"/>
</dbReference>